<evidence type="ECO:0000313" key="2">
    <source>
        <dbReference type="Proteomes" id="UP000199334"/>
    </source>
</evidence>
<dbReference type="PIRSF" id="PIRSF011575">
    <property type="entry name" value="YabG"/>
    <property type="match status" value="1"/>
</dbReference>
<proteinExistence type="predicted"/>
<name>A0A1G9W0C9_9BACI</name>
<protein>
    <submittedName>
        <fullName evidence="1">Spore coat assemly protein</fullName>
    </submittedName>
</protein>
<gene>
    <name evidence="1" type="ORF">SAMN05216498_0559</name>
</gene>
<dbReference type="OrthoDB" id="9785306at2"/>
<dbReference type="InterPro" id="IPR008764">
    <property type="entry name" value="Peptidase_U57"/>
</dbReference>
<keyword evidence="2" id="KW-1185">Reference proteome</keyword>
<sequence length="296" mass="34502">MKWHKGDIVSRRSYNHDLLFRVQEVNKEQAILFGEDFRLKVDAPLDDLKRVTESDRFLRKKEMKKNEDLSYRMFRQDYYLRSFRDYTQPTSEKEQSISQFRICPKVLHIDGDSLFLKKCIQLYKRLGLQVHGIHVDEIEMPEKIKVLMEKVQPDILVITGHDSFSKQKGDQHDIRAYRNSKYFVEAVREARRIIPSLDQLVIFAGACQSHFESLIKAGANFASSPTRINIHALDPVYVVAKVGYTPFMEKVDIFDVVSKTITRERGIGGIETSGFFRVGLPYMKELPMTNEKSKDE</sequence>
<dbReference type="AlphaFoldDB" id="A0A1G9W0C9"/>
<reference evidence="1 2" key="1">
    <citation type="submission" date="2016-10" db="EMBL/GenBank/DDBJ databases">
        <authorList>
            <person name="de Groot N.N."/>
        </authorList>
    </citation>
    <scope>NUCLEOTIDE SEQUENCE [LARGE SCALE GENOMIC DNA]</scope>
    <source>
        <strain evidence="1 2">CGMCC 1.3442</strain>
    </source>
</reference>
<organism evidence="1 2">
    <name type="scientific">Tenuibacillus multivorans</name>
    <dbReference type="NCBI Taxonomy" id="237069"/>
    <lineage>
        <taxon>Bacteria</taxon>
        <taxon>Bacillati</taxon>
        <taxon>Bacillota</taxon>
        <taxon>Bacilli</taxon>
        <taxon>Bacillales</taxon>
        <taxon>Bacillaceae</taxon>
        <taxon>Tenuibacillus</taxon>
    </lineage>
</organism>
<dbReference type="STRING" id="237069.SAMN05216498_0559"/>
<dbReference type="Pfam" id="PF05582">
    <property type="entry name" value="Peptidase_U57"/>
    <property type="match status" value="1"/>
</dbReference>
<dbReference type="RefSeq" id="WP_093855088.1">
    <property type="nucleotide sequence ID" value="NZ_BJVZ01000022.1"/>
</dbReference>
<accession>A0A1G9W0C9</accession>
<dbReference type="Proteomes" id="UP000199334">
    <property type="component" value="Unassembled WGS sequence"/>
</dbReference>
<evidence type="ECO:0000313" key="1">
    <source>
        <dbReference type="EMBL" id="SDM77972.1"/>
    </source>
</evidence>
<dbReference type="EMBL" id="FNIG01000001">
    <property type="protein sequence ID" value="SDM77972.1"/>
    <property type="molecule type" value="Genomic_DNA"/>
</dbReference>
<dbReference type="NCBIfam" id="TIGR02855">
    <property type="entry name" value="spore_yabG"/>
    <property type="match status" value="1"/>
</dbReference>